<evidence type="ECO:0000313" key="2">
    <source>
        <dbReference type="EMBL" id="MPC29765.1"/>
    </source>
</evidence>
<dbReference type="AlphaFoldDB" id="A0A5B7E8T8"/>
<accession>A0A5B7E8T8</accession>
<protein>
    <submittedName>
        <fullName evidence="2">Uncharacterized protein</fullName>
    </submittedName>
</protein>
<evidence type="ECO:0000313" key="3">
    <source>
        <dbReference type="Proteomes" id="UP000324222"/>
    </source>
</evidence>
<proteinExistence type="predicted"/>
<sequence length="77" mass="8210">MRRRTSTTTTISTISNNNNNNNTPPLNTFPCFIFTCCASLPPASLHYVPSSSALASQHLAGGEATAALNACFPHERT</sequence>
<feature type="compositionally biased region" description="Low complexity" evidence="1">
    <location>
        <begin position="1"/>
        <end position="23"/>
    </location>
</feature>
<keyword evidence="3" id="KW-1185">Reference proteome</keyword>
<gene>
    <name evidence="2" type="ORF">E2C01_023014</name>
</gene>
<name>A0A5B7E8T8_PORTR</name>
<dbReference type="EMBL" id="VSRR010002131">
    <property type="protein sequence ID" value="MPC29765.1"/>
    <property type="molecule type" value="Genomic_DNA"/>
</dbReference>
<organism evidence="2 3">
    <name type="scientific">Portunus trituberculatus</name>
    <name type="common">Swimming crab</name>
    <name type="synonym">Neptunus trituberculatus</name>
    <dbReference type="NCBI Taxonomy" id="210409"/>
    <lineage>
        <taxon>Eukaryota</taxon>
        <taxon>Metazoa</taxon>
        <taxon>Ecdysozoa</taxon>
        <taxon>Arthropoda</taxon>
        <taxon>Crustacea</taxon>
        <taxon>Multicrustacea</taxon>
        <taxon>Malacostraca</taxon>
        <taxon>Eumalacostraca</taxon>
        <taxon>Eucarida</taxon>
        <taxon>Decapoda</taxon>
        <taxon>Pleocyemata</taxon>
        <taxon>Brachyura</taxon>
        <taxon>Eubrachyura</taxon>
        <taxon>Portunoidea</taxon>
        <taxon>Portunidae</taxon>
        <taxon>Portuninae</taxon>
        <taxon>Portunus</taxon>
    </lineage>
</organism>
<comment type="caution">
    <text evidence="2">The sequence shown here is derived from an EMBL/GenBank/DDBJ whole genome shotgun (WGS) entry which is preliminary data.</text>
</comment>
<evidence type="ECO:0000256" key="1">
    <source>
        <dbReference type="SAM" id="MobiDB-lite"/>
    </source>
</evidence>
<dbReference type="Proteomes" id="UP000324222">
    <property type="component" value="Unassembled WGS sequence"/>
</dbReference>
<reference evidence="2 3" key="1">
    <citation type="submission" date="2019-05" db="EMBL/GenBank/DDBJ databases">
        <title>Another draft genome of Portunus trituberculatus and its Hox gene families provides insights of decapod evolution.</title>
        <authorList>
            <person name="Jeong J.-H."/>
            <person name="Song I."/>
            <person name="Kim S."/>
            <person name="Choi T."/>
            <person name="Kim D."/>
            <person name="Ryu S."/>
            <person name="Kim W."/>
        </authorList>
    </citation>
    <scope>NUCLEOTIDE SEQUENCE [LARGE SCALE GENOMIC DNA]</scope>
    <source>
        <tissue evidence="2">Muscle</tissue>
    </source>
</reference>
<feature type="region of interest" description="Disordered" evidence="1">
    <location>
        <begin position="1"/>
        <end position="24"/>
    </location>
</feature>